<evidence type="ECO:0000256" key="3">
    <source>
        <dbReference type="ARBA" id="ARBA00022801"/>
    </source>
</evidence>
<dbReference type="PANTHER" id="PTHR42978">
    <property type="entry name" value="QUORUM-QUENCHING LACTONASE YTNP-RELATED-RELATED"/>
    <property type="match status" value="1"/>
</dbReference>
<evidence type="ECO:0000313" key="9">
    <source>
        <dbReference type="Proteomes" id="UP000255108"/>
    </source>
</evidence>
<dbReference type="InterPro" id="IPR051013">
    <property type="entry name" value="MBL_superfamily_lactonases"/>
</dbReference>
<dbReference type="EMBL" id="SMBT01000001">
    <property type="protein sequence ID" value="TCU90364.1"/>
    <property type="molecule type" value="Genomic_DNA"/>
</dbReference>
<dbReference type="Gene3D" id="3.60.15.10">
    <property type="entry name" value="Ribonuclease Z/Hydroxyacylglutathione hydrolase-like"/>
    <property type="match status" value="1"/>
</dbReference>
<name>A0A377Q6D6_9NEIS</name>
<proteinExistence type="inferred from homology"/>
<dbReference type="EC" id="3.1.1.81" evidence="7"/>
<dbReference type="Proteomes" id="UP000295794">
    <property type="component" value="Unassembled WGS sequence"/>
</dbReference>
<dbReference type="GO" id="GO:0046872">
    <property type="term" value="F:metal ion binding"/>
    <property type="evidence" value="ECO:0007669"/>
    <property type="project" value="UniProtKB-KW"/>
</dbReference>
<feature type="domain" description="Metallo-beta-lactamase" evidence="6">
    <location>
        <begin position="83"/>
        <end position="288"/>
    </location>
</feature>
<dbReference type="RefSeq" id="WP_115225841.1">
    <property type="nucleotide sequence ID" value="NZ_CAWOLO010000001.1"/>
</dbReference>
<dbReference type="GO" id="GO:0102007">
    <property type="term" value="F:acyl-L-homoserine-lactone lactonohydrolase activity"/>
    <property type="evidence" value="ECO:0007669"/>
    <property type="project" value="UniProtKB-EC"/>
</dbReference>
<evidence type="ECO:0000313" key="10">
    <source>
        <dbReference type="Proteomes" id="UP000295794"/>
    </source>
</evidence>
<gene>
    <name evidence="7" type="primary">aiiA</name>
    <name evidence="8" type="ORF">EV682_101397</name>
    <name evidence="7" type="ORF">NCTC11159_00415</name>
</gene>
<evidence type="ECO:0000256" key="4">
    <source>
        <dbReference type="ARBA" id="ARBA00022833"/>
    </source>
</evidence>
<comment type="similarity">
    <text evidence="1">Belongs to the metallo-beta-lactamase superfamily.</text>
</comment>
<dbReference type="PANTHER" id="PTHR42978:SF6">
    <property type="entry name" value="QUORUM-QUENCHING LACTONASE YTNP-RELATED"/>
    <property type="match status" value="1"/>
</dbReference>
<dbReference type="InterPro" id="IPR036866">
    <property type="entry name" value="RibonucZ/Hydroxyglut_hydro"/>
</dbReference>
<organism evidence="7 9">
    <name type="scientific">Iodobacter fluviatilis</name>
    <dbReference type="NCBI Taxonomy" id="537"/>
    <lineage>
        <taxon>Bacteria</taxon>
        <taxon>Pseudomonadati</taxon>
        <taxon>Pseudomonadota</taxon>
        <taxon>Betaproteobacteria</taxon>
        <taxon>Neisseriales</taxon>
        <taxon>Chitinibacteraceae</taxon>
        <taxon>Iodobacter</taxon>
    </lineage>
</organism>
<evidence type="ECO:0000256" key="1">
    <source>
        <dbReference type="ARBA" id="ARBA00007749"/>
    </source>
</evidence>
<dbReference type="SUPFAM" id="SSF56281">
    <property type="entry name" value="Metallo-hydrolase/oxidoreductase"/>
    <property type="match status" value="1"/>
</dbReference>
<dbReference type="SMART" id="SM00849">
    <property type="entry name" value="Lactamase_B"/>
    <property type="match status" value="1"/>
</dbReference>
<dbReference type="InterPro" id="IPR001279">
    <property type="entry name" value="Metallo-B-lactamas"/>
</dbReference>
<accession>A0A377Q6D6</accession>
<feature type="signal peptide" evidence="5">
    <location>
        <begin position="1"/>
        <end position="21"/>
    </location>
</feature>
<evidence type="ECO:0000313" key="7">
    <source>
        <dbReference type="EMBL" id="STQ89391.1"/>
    </source>
</evidence>
<dbReference type="Proteomes" id="UP000255108">
    <property type="component" value="Unassembled WGS sequence"/>
</dbReference>
<keyword evidence="5" id="KW-0732">Signal</keyword>
<keyword evidence="2" id="KW-0479">Metal-binding</keyword>
<dbReference type="Pfam" id="PF00753">
    <property type="entry name" value="Lactamase_B"/>
    <property type="match status" value="1"/>
</dbReference>
<reference evidence="8 10" key="2">
    <citation type="submission" date="2019-03" db="EMBL/GenBank/DDBJ databases">
        <title>Genomic Encyclopedia of Type Strains, Phase IV (KMG-IV): sequencing the most valuable type-strain genomes for metagenomic binning, comparative biology and taxonomic classification.</title>
        <authorList>
            <person name="Goeker M."/>
        </authorList>
    </citation>
    <scope>NUCLEOTIDE SEQUENCE [LARGE SCALE GENOMIC DNA]</scope>
    <source>
        <strain evidence="8 10">DSM 3764</strain>
    </source>
</reference>
<dbReference type="AlphaFoldDB" id="A0A377Q6D6"/>
<sequence>MNSFQRLLLGAMVLTTFQAGAAAPVVKTSAPGFYRVMLGDFEITALSDGTVSLPVSNILTNTSKTKVEKTLAKYFLSSPLETSVNAYLINTGEKLVLVDTGAAGLFGPTLGHFGESLKAAGYSPEQIDEVYITHLHGDHMGGLMAGGELAFPNAILRLDQRDVDFWLSQANMDAAPADAKIYFQGAMASVNPYIKAGKLKTFNGDTDLIPGVKAVAAHGHTAGHSIYKVESKGQTLVLWGDLMHVAAVQFAQPSVTIQFDTDSKAAAIERKKAYAEAAKQGYLIGSAHLSFPGLGHLRKADKGYEWLPVNYSPMYGK</sequence>
<keyword evidence="3 7" id="KW-0378">Hydrolase</keyword>
<dbReference type="EMBL" id="UGHR01000001">
    <property type="protein sequence ID" value="STQ89391.1"/>
    <property type="molecule type" value="Genomic_DNA"/>
</dbReference>
<dbReference type="CDD" id="cd07720">
    <property type="entry name" value="OPHC2-like_MBL-fold"/>
    <property type="match status" value="1"/>
</dbReference>
<evidence type="ECO:0000259" key="6">
    <source>
        <dbReference type="SMART" id="SM00849"/>
    </source>
</evidence>
<evidence type="ECO:0000313" key="8">
    <source>
        <dbReference type="EMBL" id="TCU90364.1"/>
    </source>
</evidence>
<reference evidence="7 9" key="1">
    <citation type="submission" date="2018-06" db="EMBL/GenBank/DDBJ databases">
        <authorList>
            <consortium name="Pathogen Informatics"/>
            <person name="Doyle S."/>
        </authorList>
    </citation>
    <scope>NUCLEOTIDE SEQUENCE [LARGE SCALE GENOMIC DNA]</scope>
    <source>
        <strain evidence="7 9">NCTC11159</strain>
    </source>
</reference>
<protein>
    <submittedName>
        <fullName evidence="8">Glyoxylase-like metal-dependent hydrolase (Beta-lactamase superfamily II)</fullName>
    </submittedName>
    <submittedName>
        <fullName evidence="7">N-acyl homoserine lactonase</fullName>
        <ecNumber evidence="7">3.1.1.81</ecNumber>
    </submittedName>
</protein>
<evidence type="ECO:0000256" key="5">
    <source>
        <dbReference type="SAM" id="SignalP"/>
    </source>
</evidence>
<keyword evidence="10" id="KW-1185">Reference proteome</keyword>
<evidence type="ECO:0000256" key="2">
    <source>
        <dbReference type="ARBA" id="ARBA00022723"/>
    </source>
</evidence>
<feature type="chain" id="PRO_5016870978" evidence="5">
    <location>
        <begin position="22"/>
        <end position="317"/>
    </location>
</feature>
<keyword evidence="4" id="KW-0862">Zinc</keyword>
<dbReference type="OrthoDB" id="5443440at2"/>